<evidence type="ECO:0000256" key="1">
    <source>
        <dbReference type="ARBA" id="ARBA00000316"/>
    </source>
</evidence>
<comment type="catalytic activity">
    <reaction evidence="1 5">
        <text>L-alanine = D-alanine</text>
        <dbReference type="Rhea" id="RHEA:20249"/>
        <dbReference type="ChEBI" id="CHEBI:57416"/>
        <dbReference type="ChEBI" id="CHEBI:57972"/>
        <dbReference type="EC" id="5.1.1.1"/>
    </reaction>
</comment>
<dbReference type="SUPFAM" id="SSF51419">
    <property type="entry name" value="PLP-binding barrel"/>
    <property type="match status" value="1"/>
</dbReference>
<sequence>MTRPTYVQIDKEALLHNLAEIKHYAPGKKIIAMVKANAYGCGLQAVVPVLDGQVYAFGVACAEEAIAIRKLGIASECILFQGIFSADELIAVSQYRLQCVIHQAQQLQWLLANPQPHKIKVWVKINTGMHRLGFAPEQVYSVVEALQNCPWVDAEIGVMTHLACADEPTNPVNQVQLARYHKLKLPAGKFIKSIANSAAIIAIPEAQAEVVRPGIMLYGVSPFLDKSAAQLGLKPVLTFVSAISAIHHYPAGVPIGYGGIWRTKRPSIIGVVAVGYGDGFPRHISSEAHVWINGFVAPIVGRVSMDILTIDLTDYPHAKIGDAVELWGKNIPVESVAKSANTIPYELLCQLSPRVHHNYKLNCG</sequence>
<evidence type="ECO:0000256" key="3">
    <source>
        <dbReference type="ARBA" id="ARBA00022898"/>
    </source>
</evidence>
<feature type="binding site" evidence="5 7">
    <location>
        <position position="131"/>
    </location>
    <ligand>
        <name>substrate</name>
    </ligand>
</feature>
<dbReference type="HAMAP" id="MF_01201">
    <property type="entry name" value="Ala_racemase"/>
    <property type="match status" value="1"/>
</dbReference>
<accession>A0A378I1T0</accession>
<evidence type="ECO:0000313" key="9">
    <source>
        <dbReference type="EMBL" id="STX28671.1"/>
    </source>
</evidence>
<keyword evidence="3 5" id="KW-0663">Pyridoxal phosphate</keyword>
<feature type="active site" description="Proton acceptor; specific for D-alanine" evidence="5">
    <location>
        <position position="35"/>
    </location>
</feature>
<evidence type="ECO:0000256" key="4">
    <source>
        <dbReference type="ARBA" id="ARBA00023235"/>
    </source>
</evidence>
<dbReference type="GO" id="GO:0030632">
    <property type="term" value="P:D-alanine biosynthetic process"/>
    <property type="evidence" value="ECO:0007669"/>
    <property type="project" value="UniProtKB-UniRule"/>
</dbReference>
<reference evidence="9 10" key="1">
    <citation type="submission" date="2018-06" db="EMBL/GenBank/DDBJ databases">
        <authorList>
            <consortium name="Pathogen Informatics"/>
            <person name="Doyle S."/>
        </authorList>
    </citation>
    <scope>NUCLEOTIDE SEQUENCE [LARGE SCALE GENOMIC DNA]</scope>
    <source>
        <strain evidence="9 10">NCTC13315</strain>
    </source>
</reference>
<protein>
    <recommendedName>
        <fullName evidence="5">Alanine racemase</fullName>
        <ecNumber evidence="5">5.1.1.1</ecNumber>
    </recommendedName>
</protein>
<dbReference type="GO" id="GO:0005829">
    <property type="term" value="C:cytosol"/>
    <property type="evidence" value="ECO:0007669"/>
    <property type="project" value="TreeGrafter"/>
</dbReference>
<feature type="modified residue" description="N6-(pyridoxal phosphate)lysine" evidence="5 6">
    <location>
        <position position="35"/>
    </location>
</feature>
<dbReference type="GO" id="GO:0008784">
    <property type="term" value="F:alanine racemase activity"/>
    <property type="evidence" value="ECO:0007669"/>
    <property type="project" value="UniProtKB-UniRule"/>
</dbReference>
<feature type="binding site" evidence="5 7">
    <location>
        <position position="305"/>
    </location>
    <ligand>
        <name>substrate</name>
    </ligand>
</feature>
<dbReference type="Pfam" id="PF01168">
    <property type="entry name" value="Ala_racemase_N"/>
    <property type="match status" value="1"/>
</dbReference>
<dbReference type="InterPro" id="IPR000821">
    <property type="entry name" value="Ala_racemase"/>
</dbReference>
<evidence type="ECO:0000256" key="6">
    <source>
        <dbReference type="PIRSR" id="PIRSR600821-50"/>
    </source>
</evidence>
<gene>
    <name evidence="9" type="primary">alr</name>
    <name evidence="9" type="ORF">NCTC13315_01203</name>
</gene>
<evidence type="ECO:0000259" key="8">
    <source>
        <dbReference type="SMART" id="SM01005"/>
    </source>
</evidence>
<dbReference type="Gene3D" id="3.20.20.10">
    <property type="entry name" value="Alanine racemase"/>
    <property type="match status" value="1"/>
</dbReference>
<evidence type="ECO:0000256" key="7">
    <source>
        <dbReference type="PIRSR" id="PIRSR600821-52"/>
    </source>
</evidence>
<dbReference type="InterPro" id="IPR009006">
    <property type="entry name" value="Ala_racemase/Decarboxylase_C"/>
</dbReference>
<dbReference type="EC" id="5.1.1.1" evidence="5"/>
<dbReference type="SUPFAM" id="SSF50621">
    <property type="entry name" value="Alanine racemase C-terminal domain-like"/>
    <property type="match status" value="1"/>
</dbReference>
<dbReference type="EMBL" id="UGNV01000001">
    <property type="protein sequence ID" value="STX28671.1"/>
    <property type="molecule type" value="Genomic_DNA"/>
</dbReference>
<dbReference type="FunFam" id="3.20.20.10:FF:000002">
    <property type="entry name" value="Alanine racemase"/>
    <property type="match status" value="1"/>
</dbReference>
<dbReference type="PRINTS" id="PR00992">
    <property type="entry name" value="ALARACEMASE"/>
</dbReference>
<name>A0A378I1T0_9GAMM</name>
<evidence type="ECO:0000313" key="10">
    <source>
        <dbReference type="Proteomes" id="UP000254968"/>
    </source>
</evidence>
<keyword evidence="4 5" id="KW-0413">Isomerase</keyword>
<dbReference type="NCBIfam" id="TIGR00492">
    <property type="entry name" value="alr"/>
    <property type="match status" value="1"/>
</dbReference>
<dbReference type="OrthoDB" id="9813814at2"/>
<comment type="pathway">
    <text evidence="5">Amino-acid biosynthesis; D-alanine biosynthesis; D-alanine from L-alanine: step 1/1.</text>
</comment>
<evidence type="ECO:0000256" key="2">
    <source>
        <dbReference type="ARBA" id="ARBA00001933"/>
    </source>
</evidence>
<dbReference type="GO" id="GO:0030170">
    <property type="term" value="F:pyridoxal phosphate binding"/>
    <property type="evidence" value="ECO:0007669"/>
    <property type="project" value="UniProtKB-UniRule"/>
</dbReference>
<dbReference type="UniPathway" id="UPA00042">
    <property type="reaction ID" value="UER00497"/>
</dbReference>
<dbReference type="SMART" id="SM01005">
    <property type="entry name" value="Ala_racemase_C"/>
    <property type="match status" value="1"/>
</dbReference>
<proteinExistence type="inferred from homology"/>
<comment type="similarity">
    <text evidence="5">Belongs to the alanine racemase family.</text>
</comment>
<comment type="cofactor">
    <cofactor evidence="2 5 6">
        <name>pyridoxal 5'-phosphate</name>
        <dbReference type="ChEBI" id="CHEBI:597326"/>
    </cofactor>
</comment>
<dbReference type="InterPro" id="IPR001608">
    <property type="entry name" value="Ala_racemase_N"/>
</dbReference>
<dbReference type="AlphaFoldDB" id="A0A378I1T0"/>
<dbReference type="InterPro" id="IPR029066">
    <property type="entry name" value="PLP-binding_barrel"/>
</dbReference>
<organism evidence="9 10">
    <name type="scientific">Legionella beliardensis</name>
    <dbReference type="NCBI Taxonomy" id="91822"/>
    <lineage>
        <taxon>Bacteria</taxon>
        <taxon>Pseudomonadati</taxon>
        <taxon>Pseudomonadota</taxon>
        <taxon>Gammaproteobacteria</taxon>
        <taxon>Legionellales</taxon>
        <taxon>Legionellaceae</taxon>
        <taxon>Legionella</taxon>
    </lineage>
</organism>
<dbReference type="Pfam" id="PF00842">
    <property type="entry name" value="Ala_racemase_C"/>
    <property type="match status" value="1"/>
</dbReference>
<feature type="domain" description="Alanine racemase C-terminal" evidence="8">
    <location>
        <begin position="236"/>
        <end position="360"/>
    </location>
</feature>
<feature type="active site" description="Proton acceptor; specific for L-alanine" evidence="5">
    <location>
        <position position="257"/>
    </location>
</feature>
<dbReference type="PANTHER" id="PTHR30511:SF0">
    <property type="entry name" value="ALANINE RACEMASE, CATABOLIC-RELATED"/>
    <property type="match status" value="1"/>
</dbReference>
<keyword evidence="10" id="KW-1185">Reference proteome</keyword>
<dbReference type="InterPro" id="IPR011079">
    <property type="entry name" value="Ala_racemase_C"/>
</dbReference>
<comment type="function">
    <text evidence="5">Catalyzes the interconversion of L-alanine and D-alanine. May also act on other amino acids.</text>
</comment>
<dbReference type="RefSeq" id="WP_115302398.1">
    <property type="nucleotide sequence ID" value="NZ_CAAAHO010000001.1"/>
</dbReference>
<dbReference type="PANTHER" id="PTHR30511">
    <property type="entry name" value="ALANINE RACEMASE"/>
    <property type="match status" value="1"/>
</dbReference>
<evidence type="ECO:0000256" key="5">
    <source>
        <dbReference type="HAMAP-Rule" id="MF_01201"/>
    </source>
</evidence>
<dbReference type="Gene3D" id="2.40.37.10">
    <property type="entry name" value="Lyase, Ornithine Decarboxylase, Chain A, domain 1"/>
    <property type="match status" value="1"/>
</dbReference>
<dbReference type="Proteomes" id="UP000254968">
    <property type="component" value="Unassembled WGS sequence"/>
</dbReference>